<sequence length="193" mass="21404">MNQDLALSFLSSSSLIPSSVVLIIEQHSPQLPVSSYNRPPLSADPKNDVQFTDDLSHCGSLVICPEPNLDFPHRQMSTSTPDTDTSSMRDKKHSPSISPQPDHKPCSDDAWSFNDKQLINPTLDNTPKVQLPSIFTTFEDPFHNDIRHTSLPSISSDPALNTCYRASPYTQPTPTDPSQHESVSPHIPFSVFH</sequence>
<dbReference type="Proteomes" id="UP001194468">
    <property type="component" value="Unassembled WGS sequence"/>
</dbReference>
<feature type="region of interest" description="Disordered" evidence="1">
    <location>
        <begin position="162"/>
        <end position="193"/>
    </location>
</feature>
<feature type="compositionally biased region" description="Polar residues" evidence="1">
    <location>
        <begin position="168"/>
        <end position="182"/>
    </location>
</feature>
<name>A0AAD4B9Z7_BOLED</name>
<gene>
    <name evidence="2" type="ORF">L210DRAFT_989709</name>
</gene>
<comment type="caution">
    <text evidence="2">The sequence shown here is derived from an EMBL/GenBank/DDBJ whole genome shotgun (WGS) entry which is preliminary data.</text>
</comment>
<feature type="compositionally biased region" description="Low complexity" evidence="1">
    <location>
        <begin position="77"/>
        <end position="86"/>
    </location>
</feature>
<keyword evidence="3" id="KW-1185">Reference proteome</keyword>
<evidence type="ECO:0000256" key="1">
    <source>
        <dbReference type="SAM" id="MobiDB-lite"/>
    </source>
</evidence>
<dbReference type="EMBL" id="WHUW01000399">
    <property type="protein sequence ID" value="KAF8414944.1"/>
    <property type="molecule type" value="Genomic_DNA"/>
</dbReference>
<organism evidence="2 3">
    <name type="scientific">Boletus edulis BED1</name>
    <dbReference type="NCBI Taxonomy" id="1328754"/>
    <lineage>
        <taxon>Eukaryota</taxon>
        <taxon>Fungi</taxon>
        <taxon>Dikarya</taxon>
        <taxon>Basidiomycota</taxon>
        <taxon>Agaricomycotina</taxon>
        <taxon>Agaricomycetes</taxon>
        <taxon>Agaricomycetidae</taxon>
        <taxon>Boletales</taxon>
        <taxon>Boletineae</taxon>
        <taxon>Boletaceae</taxon>
        <taxon>Boletoideae</taxon>
        <taxon>Boletus</taxon>
    </lineage>
</organism>
<feature type="region of interest" description="Disordered" evidence="1">
    <location>
        <begin position="69"/>
        <end position="111"/>
    </location>
</feature>
<protein>
    <submittedName>
        <fullName evidence="2">Uncharacterized protein</fullName>
    </submittedName>
</protein>
<evidence type="ECO:0000313" key="3">
    <source>
        <dbReference type="Proteomes" id="UP001194468"/>
    </source>
</evidence>
<dbReference type="AlphaFoldDB" id="A0AAD4B9Z7"/>
<evidence type="ECO:0000313" key="2">
    <source>
        <dbReference type="EMBL" id="KAF8414944.1"/>
    </source>
</evidence>
<accession>A0AAD4B9Z7</accession>
<reference evidence="2" key="1">
    <citation type="submission" date="2019-10" db="EMBL/GenBank/DDBJ databases">
        <authorList>
            <consortium name="DOE Joint Genome Institute"/>
            <person name="Kuo A."/>
            <person name="Miyauchi S."/>
            <person name="Kiss E."/>
            <person name="Drula E."/>
            <person name="Kohler A."/>
            <person name="Sanchez-Garcia M."/>
            <person name="Andreopoulos B."/>
            <person name="Barry K.W."/>
            <person name="Bonito G."/>
            <person name="Buee M."/>
            <person name="Carver A."/>
            <person name="Chen C."/>
            <person name="Cichocki N."/>
            <person name="Clum A."/>
            <person name="Culley D."/>
            <person name="Crous P.W."/>
            <person name="Fauchery L."/>
            <person name="Girlanda M."/>
            <person name="Hayes R."/>
            <person name="Keri Z."/>
            <person name="LaButti K."/>
            <person name="Lipzen A."/>
            <person name="Lombard V."/>
            <person name="Magnuson J."/>
            <person name="Maillard F."/>
            <person name="Morin E."/>
            <person name="Murat C."/>
            <person name="Nolan M."/>
            <person name="Ohm R."/>
            <person name="Pangilinan J."/>
            <person name="Pereira M."/>
            <person name="Perotto S."/>
            <person name="Peter M."/>
            <person name="Riley R."/>
            <person name="Sitrit Y."/>
            <person name="Stielow B."/>
            <person name="Szollosi G."/>
            <person name="Zifcakova L."/>
            <person name="Stursova M."/>
            <person name="Spatafora J.W."/>
            <person name="Tedersoo L."/>
            <person name="Vaario L.-M."/>
            <person name="Yamada A."/>
            <person name="Yan M."/>
            <person name="Wang P."/>
            <person name="Xu J."/>
            <person name="Bruns T."/>
            <person name="Baldrian P."/>
            <person name="Vilgalys R."/>
            <person name="Henrissat B."/>
            <person name="Grigoriev I.V."/>
            <person name="Hibbett D."/>
            <person name="Nagy L.G."/>
            <person name="Martin F.M."/>
        </authorList>
    </citation>
    <scope>NUCLEOTIDE SEQUENCE</scope>
    <source>
        <strain evidence="2">BED1</strain>
    </source>
</reference>
<proteinExistence type="predicted"/>
<reference evidence="2" key="2">
    <citation type="journal article" date="2020" name="Nat. Commun.">
        <title>Large-scale genome sequencing of mycorrhizal fungi provides insights into the early evolution of symbiotic traits.</title>
        <authorList>
            <person name="Miyauchi S."/>
            <person name="Kiss E."/>
            <person name="Kuo A."/>
            <person name="Drula E."/>
            <person name="Kohler A."/>
            <person name="Sanchez-Garcia M."/>
            <person name="Morin E."/>
            <person name="Andreopoulos B."/>
            <person name="Barry K.W."/>
            <person name="Bonito G."/>
            <person name="Buee M."/>
            <person name="Carver A."/>
            <person name="Chen C."/>
            <person name="Cichocki N."/>
            <person name="Clum A."/>
            <person name="Culley D."/>
            <person name="Crous P.W."/>
            <person name="Fauchery L."/>
            <person name="Girlanda M."/>
            <person name="Hayes R.D."/>
            <person name="Keri Z."/>
            <person name="LaButti K."/>
            <person name="Lipzen A."/>
            <person name="Lombard V."/>
            <person name="Magnuson J."/>
            <person name="Maillard F."/>
            <person name="Murat C."/>
            <person name="Nolan M."/>
            <person name="Ohm R.A."/>
            <person name="Pangilinan J."/>
            <person name="Pereira M.F."/>
            <person name="Perotto S."/>
            <person name="Peter M."/>
            <person name="Pfister S."/>
            <person name="Riley R."/>
            <person name="Sitrit Y."/>
            <person name="Stielow J.B."/>
            <person name="Szollosi G."/>
            <person name="Zifcakova L."/>
            <person name="Stursova M."/>
            <person name="Spatafora J.W."/>
            <person name="Tedersoo L."/>
            <person name="Vaario L.M."/>
            <person name="Yamada A."/>
            <person name="Yan M."/>
            <person name="Wang P."/>
            <person name="Xu J."/>
            <person name="Bruns T."/>
            <person name="Baldrian P."/>
            <person name="Vilgalys R."/>
            <person name="Dunand C."/>
            <person name="Henrissat B."/>
            <person name="Grigoriev I.V."/>
            <person name="Hibbett D."/>
            <person name="Nagy L.G."/>
            <person name="Martin F.M."/>
        </authorList>
    </citation>
    <scope>NUCLEOTIDE SEQUENCE</scope>
    <source>
        <strain evidence="2">BED1</strain>
    </source>
</reference>